<accession>B4H727</accession>
<dbReference type="EMBL" id="CH479216">
    <property type="protein sequence ID" value="EDW33663.1"/>
    <property type="molecule type" value="Genomic_DNA"/>
</dbReference>
<dbReference type="PhylomeDB" id="B4H727"/>
<dbReference type="STRING" id="7234.B4H727"/>
<keyword evidence="2" id="KW-1185">Reference proteome</keyword>
<gene>
    <name evidence="1" type="primary">Dper\GL11870</name>
    <name evidence="1" type="ORF">Dper_GL11870</name>
</gene>
<name>B4H727_DROPE</name>
<sequence length="273" mass="30683">MRRCAPGPFPSSSEQMSFVSPYAETLDWRRAALLMPKARITELHFLLRAVQDADLLLLRRQGRLIWERYLSSVQATVDTVIASLRDRLGIPPRPVPPVVAQRVFNNTFAPLKAKIRLTILPEEFLGPMEPPYPSPTFRRNYTILRMQSKEAWNDWVDPFYMYPQLPFDPALPSDAKFIGSYTEFRPIGKGIGGAGKEFSEALGGNYPKEQFTIVILTYEREPVLCGLLRRLYGHAISAQGGRGMELSKVAADRASLAGNWRASGCSTRPAQLP</sequence>
<evidence type="ECO:0000313" key="2">
    <source>
        <dbReference type="Proteomes" id="UP000008744"/>
    </source>
</evidence>
<proteinExistence type="predicted"/>
<reference evidence="1 2" key="1">
    <citation type="journal article" date="2007" name="Nature">
        <title>Evolution of genes and genomes on the Drosophila phylogeny.</title>
        <authorList>
            <consortium name="Drosophila 12 Genomes Consortium"/>
            <person name="Clark A.G."/>
            <person name="Eisen M.B."/>
            <person name="Smith D.R."/>
            <person name="Bergman C.M."/>
            <person name="Oliver B."/>
            <person name="Markow T.A."/>
            <person name="Kaufman T.C."/>
            <person name="Kellis M."/>
            <person name="Gelbart W."/>
            <person name="Iyer V.N."/>
            <person name="Pollard D.A."/>
            <person name="Sackton T.B."/>
            <person name="Larracuente A.M."/>
            <person name="Singh N.D."/>
            <person name="Abad J.P."/>
            <person name="Abt D.N."/>
            <person name="Adryan B."/>
            <person name="Aguade M."/>
            <person name="Akashi H."/>
            <person name="Anderson W.W."/>
            <person name="Aquadro C.F."/>
            <person name="Ardell D.H."/>
            <person name="Arguello R."/>
            <person name="Artieri C.G."/>
            <person name="Barbash D.A."/>
            <person name="Barker D."/>
            <person name="Barsanti P."/>
            <person name="Batterham P."/>
            <person name="Batzoglou S."/>
            <person name="Begun D."/>
            <person name="Bhutkar A."/>
            <person name="Blanco E."/>
            <person name="Bosak S.A."/>
            <person name="Bradley R.K."/>
            <person name="Brand A.D."/>
            <person name="Brent M.R."/>
            <person name="Brooks A.N."/>
            <person name="Brown R.H."/>
            <person name="Butlin R.K."/>
            <person name="Caggese C."/>
            <person name="Calvi B.R."/>
            <person name="Bernardo de Carvalho A."/>
            <person name="Caspi A."/>
            <person name="Castrezana S."/>
            <person name="Celniker S.E."/>
            <person name="Chang J.L."/>
            <person name="Chapple C."/>
            <person name="Chatterji S."/>
            <person name="Chinwalla A."/>
            <person name="Civetta A."/>
            <person name="Clifton S.W."/>
            <person name="Comeron J.M."/>
            <person name="Costello J.C."/>
            <person name="Coyne J.A."/>
            <person name="Daub J."/>
            <person name="David R.G."/>
            <person name="Delcher A.L."/>
            <person name="Delehaunty K."/>
            <person name="Do C.B."/>
            <person name="Ebling H."/>
            <person name="Edwards K."/>
            <person name="Eickbush T."/>
            <person name="Evans J.D."/>
            <person name="Filipski A."/>
            <person name="Findeiss S."/>
            <person name="Freyhult E."/>
            <person name="Fulton L."/>
            <person name="Fulton R."/>
            <person name="Garcia A.C."/>
            <person name="Gardiner A."/>
            <person name="Garfield D.A."/>
            <person name="Garvin B.E."/>
            <person name="Gibson G."/>
            <person name="Gilbert D."/>
            <person name="Gnerre S."/>
            <person name="Godfrey J."/>
            <person name="Good R."/>
            <person name="Gotea V."/>
            <person name="Gravely B."/>
            <person name="Greenberg A.J."/>
            <person name="Griffiths-Jones S."/>
            <person name="Gross S."/>
            <person name="Guigo R."/>
            <person name="Gustafson E.A."/>
            <person name="Haerty W."/>
            <person name="Hahn M.W."/>
            <person name="Halligan D.L."/>
            <person name="Halpern A.L."/>
            <person name="Halter G.M."/>
            <person name="Han M.V."/>
            <person name="Heger A."/>
            <person name="Hillier L."/>
            <person name="Hinrichs A.S."/>
            <person name="Holmes I."/>
            <person name="Hoskins R.A."/>
            <person name="Hubisz M.J."/>
            <person name="Hultmark D."/>
            <person name="Huntley M.A."/>
            <person name="Jaffe D.B."/>
            <person name="Jagadeeshan S."/>
            <person name="Jeck W.R."/>
            <person name="Johnson J."/>
            <person name="Jones C.D."/>
            <person name="Jordan W.C."/>
            <person name="Karpen G.H."/>
            <person name="Kataoka E."/>
            <person name="Keightley P.D."/>
            <person name="Kheradpour P."/>
            <person name="Kirkness E.F."/>
            <person name="Koerich L.B."/>
            <person name="Kristiansen K."/>
            <person name="Kudrna D."/>
            <person name="Kulathinal R.J."/>
            <person name="Kumar S."/>
            <person name="Kwok R."/>
            <person name="Lander E."/>
            <person name="Langley C.H."/>
            <person name="Lapoint R."/>
            <person name="Lazzaro B.P."/>
            <person name="Lee S.J."/>
            <person name="Levesque L."/>
            <person name="Li R."/>
            <person name="Lin C.F."/>
            <person name="Lin M.F."/>
            <person name="Lindblad-Toh K."/>
            <person name="Llopart A."/>
            <person name="Long M."/>
            <person name="Low L."/>
            <person name="Lozovsky E."/>
            <person name="Lu J."/>
            <person name="Luo M."/>
            <person name="Machado C.A."/>
            <person name="Makalowski W."/>
            <person name="Marzo M."/>
            <person name="Matsuda M."/>
            <person name="Matzkin L."/>
            <person name="McAllister B."/>
            <person name="McBride C.S."/>
            <person name="McKernan B."/>
            <person name="McKernan K."/>
            <person name="Mendez-Lago M."/>
            <person name="Minx P."/>
            <person name="Mollenhauer M.U."/>
            <person name="Montooth K."/>
            <person name="Mount S.M."/>
            <person name="Mu X."/>
            <person name="Myers E."/>
            <person name="Negre B."/>
            <person name="Newfeld S."/>
            <person name="Nielsen R."/>
            <person name="Noor M.A."/>
            <person name="O'Grady P."/>
            <person name="Pachter L."/>
            <person name="Papaceit M."/>
            <person name="Parisi M.J."/>
            <person name="Parisi M."/>
            <person name="Parts L."/>
            <person name="Pedersen J.S."/>
            <person name="Pesole G."/>
            <person name="Phillippy A.M."/>
            <person name="Ponting C.P."/>
            <person name="Pop M."/>
            <person name="Porcelli D."/>
            <person name="Powell J.R."/>
            <person name="Prohaska S."/>
            <person name="Pruitt K."/>
            <person name="Puig M."/>
            <person name="Quesneville H."/>
            <person name="Ram K.R."/>
            <person name="Rand D."/>
            <person name="Rasmussen M.D."/>
            <person name="Reed L.K."/>
            <person name="Reenan R."/>
            <person name="Reily A."/>
            <person name="Remington K.A."/>
            <person name="Rieger T.T."/>
            <person name="Ritchie M.G."/>
            <person name="Robin C."/>
            <person name="Rogers Y.H."/>
            <person name="Rohde C."/>
            <person name="Rozas J."/>
            <person name="Rubenfield M.J."/>
            <person name="Ruiz A."/>
            <person name="Russo S."/>
            <person name="Salzberg S.L."/>
            <person name="Sanchez-Gracia A."/>
            <person name="Saranga D.J."/>
            <person name="Sato H."/>
            <person name="Schaeffer S.W."/>
            <person name="Schatz M.C."/>
            <person name="Schlenke T."/>
            <person name="Schwartz R."/>
            <person name="Segarra C."/>
            <person name="Singh R.S."/>
            <person name="Sirot L."/>
            <person name="Sirota M."/>
            <person name="Sisneros N.B."/>
            <person name="Smith C.D."/>
            <person name="Smith T.F."/>
            <person name="Spieth J."/>
            <person name="Stage D.E."/>
            <person name="Stark A."/>
            <person name="Stephan W."/>
            <person name="Strausberg R.L."/>
            <person name="Strempel S."/>
            <person name="Sturgill D."/>
            <person name="Sutton G."/>
            <person name="Sutton G.G."/>
            <person name="Tao W."/>
            <person name="Teichmann S."/>
            <person name="Tobari Y.N."/>
            <person name="Tomimura Y."/>
            <person name="Tsolas J.M."/>
            <person name="Valente V.L."/>
            <person name="Venter E."/>
            <person name="Venter J.C."/>
            <person name="Vicario S."/>
            <person name="Vieira F.G."/>
            <person name="Vilella A.J."/>
            <person name="Villasante A."/>
            <person name="Walenz B."/>
            <person name="Wang J."/>
            <person name="Wasserman M."/>
            <person name="Watts T."/>
            <person name="Wilson D."/>
            <person name="Wilson R.K."/>
            <person name="Wing R.A."/>
            <person name="Wolfner M.F."/>
            <person name="Wong A."/>
            <person name="Wong G.K."/>
            <person name="Wu C.I."/>
            <person name="Wu G."/>
            <person name="Yamamoto D."/>
            <person name="Yang H.P."/>
            <person name="Yang S.P."/>
            <person name="Yorke J.A."/>
            <person name="Yoshida K."/>
            <person name="Zdobnov E."/>
            <person name="Zhang P."/>
            <person name="Zhang Y."/>
            <person name="Zimin A.V."/>
            <person name="Baldwin J."/>
            <person name="Abdouelleil A."/>
            <person name="Abdulkadir J."/>
            <person name="Abebe A."/>
            <person name="Abera B."/>
            <person name="Abreu J."/>
            <person name="Acer S.C."/>
            <person name="Aftuck L."/>
            <person name="Alexander A."/>
            <person name="An P."/>
            <person name="Anderson E."/>
            <person name="Anderson S."/>
            <person name="Arachi H."/>
            <person name="Azer M."/>
            <person name="Bachantsang P."/>
            <person name="Barry A."/>
            <person name="Bayul T."/>
            <person name="Berlin A."/>
            <person name="Bessette D."/>
            <person name="Bloom T."/>
            <person name="Blye J."/>
            <person name="Boguslavskiy L."/>
            <person name="Bonnet C."/>
            <person name="Boukhgalter B."/>
            <person name="Bourzgui I."/>
            <person name="Brown A."/>
            <person name="Cahill P."/>
            <person name="Channer S."/>
            <person name="Cheshatsang Y."/>
            <person name="Chuda L."/>
            <person name="Citroen M."/>
            <person name="Collymore A."/>
            <person name="Cooke P."/>
            <person name="Costello M."/>
            <person name="D'Aco K."/>
            <person name="Daza R."/>
            <person name="De Haan G."/>
            <person name="DeGray S."/>
            <person name="DeMaso C."/>
            <person name="Dhargay N."/>
            <person name="Dooley K."/>
            <person name="Dooley E."/>
            <person name="Doricent M."/>
            <person name="Dorje P."/>
            <person name="Dorjee K."/>
            <person name="Dupes A."/>
            <person name="Elong R."/>
            <person name="Falk J."/>
            <person name="Farina A."/>
            <person name="Faro S."/>
            <person name="Ferguson D."/>
            <person name="Fisher S."/>
            <person name="Foley C.D."/>
            <person name="Franke A."/>
            <person name="Friedrich D."/>
            <person name="Gadbois L."/>
            <person name="Gearin G."/>
            <person name="Gearin C.R."/>
            <person name="Giannoukos G."/>
            <person name="Goode T."/>
            <person name="Graham J."/>
            <person name="Grandbois E."/>
            <person name="Grewal S."/>
            <person name="Gyaltsen K."/>
            <person name="Hafez N."/>
            <person name="Hagos B."/>
            <person name="Hall J."/>
            <person name="Henson C."/>
            <person name="Hollinger A."/>
            <person name="Honan T."/>
            <person name="Huard M.D."/>
            <person name="Hughes L."/>
            <person name="Hurhula B."/>
            <person name="Husby M.E."/>
            <person name="Kamat A."/>
            <person name="Kanga B."/>
            <person name="Kashin S."/>
            <person name="Khazanovich D."/>
            <person name="Kisner P."/>
            <person name="Lance K."/>
            <person name="Lara M."/>
            <person name="Lee W."/>
            <person name="Lennon N."/>
            <person name="Letendre F."/>
            <person name="LeVine R."/>
            <person name="Lipovsky A."/>
            <person name="Liu X."/>
            <person name="Liu J."/>
            <person name="Liu S."/>
            <person name="Lokyitsang T."/>
            <person name="Lokyitsang Y."/>
            <person name="Lubonja R."/>
            <person name="Lui A."/>
            <person name="MacDonald P."/>
            <person name="Magnisalis V."/>
            <person name="Maru K."/>
            <person name="Matthews C."/>
            <person name="McCusker W."/>
            <person name="McDonough S."/>
            <person name="Mehta T."/>
            <person name="Meldrim J."/>
            <person name="Meneus L."/>
            <person name="Mihai O."/>
            <person name="Mihalev A."/>
            <person name="Mihova T."/>
            <person name="Mittelman R."/>
            <person name="Mlenga V."/>
            <person name="Montmayeur A."/>
            <person name="Mulrain L."/>
            <person name="Navidi A."/>
            <person name="Naylor J."/>
            <person name="Negash T."/>
            <person name="Nguyen T."/>
            <person name="Nguyen N."/>
            <person name="Nicol R."/>
            <person name="Norbu C."/>
            <person name="Norbu N."/>
            <person name="Novod N."/>
            <person name="O'Neill B."/>
            <person name="Osman S."/>
            <person name="Markiewicz E."/>
            <person name="Oyono O.L."/>
            <person name="Patti C."/>
            <person name="Phunkhang P."/>
            <person name="Pierre F."/>
            <person name="Priest M."/>
            <person name="Raghuraman S."/>
            <person name="Rege F."/>
            <person name="Reyes R."/>
            <person name="Rise C."/>
            <person name="Rogov P."/>
            <person name="Ross K."/>
            <person name="Ryan E."/>
            <person name="Settipalli S."/>
            <person name="Shea T."/>
            <person name="Sherpa N."/>
            <person name="Shi L."/>
            <person name="Shih D."/>
            <person name="Sparrow T."/>
            <person name="Spaulding J."/>
            <person name="Stalker J."/>
            <person name="Stange-Thomann N."/>
            <person name="Stavropoulos S."/>
            <person name="Stone C."/>
            <person name="Strader C."/>
            <person name="Tesfaye S."/>
            <person name="Thomson T."/>
            <person name="Thoulutsang Y."/>
            <person name="Thoulutsang D."/>
            <person name="Topham K."/>
            <person name="Topping I."/>
            <person name="Tsamla T."/>
            <person name="Vassiliev H."/>
            <person name="Vo A."/>
            <person name="Wangchuk T."/>
            <person name="Wangdi T."/>
            <person name="Weiand M."/>
            <person name="Wilkinson J."/>
            <person name="Wilson A."/>
            <person name="Yadav S."/>
            <person name="Young G."/>
            <person name="Yu Q."/>
            <person name="Zembek L."/>
            <person name="Zhong D."/>
            <person name="Zimmer A."/>
            <person name="Zwirko Z."/>
            <person name="Jaffe D.B."/>
            <person name="Alvarez P."/>
            <person name="Brockman W."/>
            <person name="Butler J."/>
            <person name="Chin C."/>
            <person name="Gnerre S."/>
            <person name="Grabherr M."/>
            <person name="Kleber M."/>
            <person name="Mauceli E."/>
            <person name="MacCallum I."/>
        </authorList>
    </citation>
    <scope>NUCLEOTIDE SEQUENCE [LARGE SCALE GENOMIC DNA]</scope>
    <source>
        <strain evidence="2">MSH-3 / Tucson 14011-0111.49</strain>
    </source>
</reference>
<dbReference type="eggNOG" id="KOG2264">
    <property type="taxonomic scope" value="Eukaryota"/>
</dbReference>
<dbReference type="HOGENOM" id="CLU_1020369_0_0_1"/>
<dbReference type="AlphaFoldDB" id="B4H727"/>
<evidence type="ECO:0000313" key="1">
    <source>
        <dbReference type="EMBL" id="EDW33663.1"/>
    </source>
</evidence>
<protein>
    <submittedName>
        <fullName evidence="1">GL11870</fullName>
    </submittedName>
</protein>
<dbReference type="OrthoDB" id="5954868at2759"/>
<dbReference type="Proteomes" id="UP000008744">
    <property type="component" value="Unassembled WGS sequence"/>
</dbReference>
<organism evidence="2">
    <name type="scientific">Drosophila persimilis</name>
    <name type="common">Fruit fly</name>
    <dbReference type="NCBI Taxonomy" id="7234"/>
    <lineage>
        <taxon>Eukaryota</taxon>
        <taxon>Metazoa</taxon>
        <taxon>Ecdysozoa</taxon>
        <taxon>Arthropoda</taxon>
        <taxon>Hexapoda</taxon>
        <taxon>Insecta</taxon>
        <taxon>Pterygota</taxon>
        <taxon>Neoptera</taxon>
        <taxon>Endopterygota</taxon>
        <taxon>Diptera</taxon>
        <taxon>Brachycera</taxon>
        <taxon>Muscomorpha</taxon>
        <taxon>Ephydroidea</taxon>
        <taxon>Drosophilidae</taxon>
        <taxon>Drosophila</taxon>
        <taxon>Sophophora</taxon>
    </lineage>
</organism>